<dbReference type="SMART" id="SM01403">
    <property type="entry name" value="Ribosomal_S10"/>
    <property type="match status" value="1"/>
</dbReference>
<accession>A0A2P6S8W9</accession>
<name>A0A2P6S8W9_ROSCH</name>
<keyword evidence="6" id="KW-1185">Reference proteome</keyword>
<evidence type="ECO:0000259" key="4">
    <source>
        <dbReference type="SMART" id="SM01403"/>
    </source>
</evidence>
<evidence type="ECO:0000256" key="2">
    <source>
        <dbReference type="ARBA" id="ARBA00022980"/>
    </source>
</evidence>
<dbReference type="Gene3D" id="3.30.70.600">
    <property type="entry name" value="Ribosomal protein S10 domain"/>
    <property type="match status" value="1"/>
</dbReference>
<dbReference type="SUPFAM" id="SSF54999">
    <property type="entry name" value="Ribosomal protein S10"/>
    <property type="match status" value="1"/>
</dbReference>
<keyword evidence="3" id="KW-0687">Ribonucleoprotein</keyword>
<dbReference type="InterPro" id="IPR001848">
    <property type="entry name" value="Ribosomal_uS10"/>
</dbReference>
<evidence type="ECO:0000313" key="5">
    <source>
        <dbReference type="EMBL" id="PRQ55121.1"/>
    </source>
</evidence>
<dbReference type="EMBL" id="PDCK01000039">
    <property type="protein sequence ID" value="PRQ55121.1"/>
    <property type="molecule type" value="Genomic_DNA"/>
</dbReference>
<gene>
    <name evidence="5" type="ORF">RchiOBHm_Chr1g0321141</name>
</gene>
<dbReference type="InterPro" id="IPR036838">
    <property type="entry name" value="Ribosomal_uS10_dom_sf"/>
</dbReference>
<comment type="caution">
    <text evidence="5">The sequence shown here is derived from an EMBL/GenBank/DDBJ whole genome shotgun (WGS) entry which is preliminary data.</text>
</comment>
<reference evidence="5 6" key="1">
    <citation type="journal article" date="2018" name="Nat. Genet.">
        <title>The Rosa genome provides new insights in the design of modern roses.</title>
        <authorList>
            <person name="Bendahmane M."/>
        </authorList>
    </citation>
    <scope>NUCLEOTIDE SEQUENCE [LARGE SCALE GENOMIC DNA]</scope>
    <source>
        <strain evidence="6">cv. Old Blush</strain>
    </source>
</reference>
<dbReference type="Pfam" id="PF00338">
    <property type="entry name" value="Ribosomal_S10"/>
    <property type="match status" value="1"/>
</dbReference>
<dbReference type="Gramene" id="PRQ55121">
    <property type="protein sequence ID" value="PRQ55121"/>
    <property type="gene ID" value="RchiOBHm_Chr1g0321141"/>
</dbReference>
<dbReference type="GO" id="GO:0005840">
    <property type="term" value="C:ribosome"/>
    <property type="evidence" value="ECO:0007669"/>
    <property type="project" value="UniProtKB-KW"/>
</dbReference>
<dbReference type="InterPro" id="IPR027486">
    <property type="entry name" value="Ribosomal_uS10_dom"/>
</dbReference>
<dbReference type="PANTHER" id="PTHR11700">
    <property type="entry name" value="30S RIBOSOMAL PROTEIN S10 FAMILY MEMBER"/>
    <property type="match status" value="1"/>
</dbReference>
<proteinExistence type="inferred from homology"/>
<dbReference type="OMA" id="KICIVIR"/>
<dbReference type="AlphaFoldDB" id="A0A2P6S8W9"/>
<sequence>MTTRICVAIRSFAKHPLGLPPCTRRIRLPDTRVLYTVLRSPHIDKKSREQFHMITKKQLLVIDTKANELQKKFFWLKRQRILGAQYEIIFNSKTRLDKGKLQALLNKETETTPGAELGLKSIISS</sequence>
<evidence type="ECO:0000256" key="3">
    <source>
        <dbReference type="ARBA" id="ARBA00023274"/>
    </source>
</evidence>
<comment type="similarity">
    <text evidence="1">Belongs to the universal ribosomal protein uS10 family.</text>
</comment>
<dbReference type="GO" id="GO:1990904">
    <property type="term" value="C:ribonucleoprotein complex"/>
    <property type="evidence" value="ECO:0007669"/>
    <property type="project" value="UniProtKB-KW"/>
</dbReference>
<organism evidence="5 6">
    <name type="scientific">Rosa chinensis</name>
    <name type="common">China rose</name>
    <dbReference type="NCBI Taxonomy" id="74649"/>
    <lineage>
        <taxon>Eukaryota</taxon>
        <taxon>Viridiplantae</taxon>
        <taxon>Streptophyta</taxon>
        <taxon>Embryophyta</taxon>
        <taxon>Tracheophyta</taxon>
        <taxon>Spermatophyta</taxon>
        <taxon>Magnoliopsida</taxon>
        <taxon>eudicotyledons</taxon>
        <taxon>Gunneridae</taxon>
        <taxon>Pentapetalae</taxon>
        <taxon>rosids</taxon>
        <taxon>fabids</taxon>
        <taxon>Rosales</taxon>
        <taxon>Rosaceae</taxon>
        <taxon>Rosoideae</taxon>
        <taxon>Rosoideae incertae sedis</taxon>
        <taxon>Rosa</taxon>
    </lineage>
</organism>
<dbReference type="STRING" id="74649.A0A2P6S8W9"/>
<dbReference type="GO" id="GO:0003735">
    <property type="term" value="F:structural constituent of ribosome"/>
    <property type="evidence" value="ECO:0007669"/>
    <property type="project" value="InterPro"/>
</dbReference>
<keyword evidence="2 5" id="KW-0689">Ribosomal protein</keyword>
<evidence type="ECO:0000313" key="6">
    <source>
        <dbReference type="Proteomes" id="UP000238479"/>
    </source>
</evidence>
<dbReference type="GO" id="GO:0006412">
    <property type="term" value="P:translation"/>
    <property type="evidence" value="ECO:0007669"/>
    <property type="project" value="InterPro"/>
</dbReference>
<protein>
    <submittedName>
        <fullName evidence="5">Putative ribosomal protein S10</fullName>
    </submittedName>
</protein>
<dbReference type="Proteomes" id="UP000238479">
    <property type="component" value="Chromosome 1"/>
</dbReference>
<feature type="domain" description="Small ribosomal subunit protein uS10" evidence="4">
    <location>
        <begin position="6"/>
        <end position="89"/>
    </location>
</feature>
<evidence type="ECO:0000256" key="1">
    <source>
        <dbReference type="ARBA" id="ARBA00007102"/>
    </source>
</evidence>
<dbReference type="PRINTS" id="PR00971">
    <property type="entry name" value="RIBOSOMALS10"/>
</dbReference>